<proteinExistence type="predicted"/>
<evidence type="ECO:0000313" key="2">
    <source>
        <dbReference type="Proteomes" id="UP001621512"/>
    </source>
</evidence>
<protein>
    <submittedName>
        <fullName evidence="1">Uncharacterized protein</fullName>
    </submittedName>
</protein>
<dbReference type="RefSeq" id="WP_267943947.1">
    <property type="nucleotide sequence ID" value="NZ_BMUK01000007.1"/>
</dbReference>
<dbReference type="EMBL" id="CP108341">
    <property type="protein sequence ID" value="WTW24952.1"/>
    <property type="molecule type" value="Genomic_DNA"/>
</dbReference>
<name>A0ABZ1MAJ5_STREF</name>
<reference evidence="1 2" key="1">
    <citation type="submission" date="2022-10" db="EMBL/GenBank/DDBJ databases">
        <title>The complete genomes of actinobacterial strains from the NBC collection.</title>
        <authorList>
            <person name="Joergensen T.S."/>
            <person name="Alvarez Arevalo M."/>
            <person name="Sterndorff E.B."/>
            <person name="Faurdal D."/>
            <person name="Vuksanovic O."/>
            <person name="Mourched A.-S."/>
            <person name="Charusanti P."/>
            <person name="Shaw S."/>
            <person name="Blin K."/>
            <person name="Weber T."/>
        </authorList>
    </citation>
    <scope>NUCLEOTIDE SEQUENCE [LARGE SCALE GENOMIC DNA]</scope>
    <source>
        <strain evidence="1 2">NBC_00017</strain>
    </source>
</reference>
<accession>A0ABZ1MAJ5</accession>
<evidence type="ECO:0000313" key="1">
    <source>
        <dbReference type="EMBL" id="WTW24952.1"/>
    </source>
</evidence>
<organism evidence="1 2">
    <name type="scientific">Streptomyces purpurascens</name>
    <dbReference type="NCBI Taxonomy" id="1924"/>
    <lineage>
        <taxon>Bacteria</taxon>
        <taxon>Bacillati</taxon>
        <taxon>Actinomycetota</taxon>
        <taxon>Actinomycetes</taxon>
        <taxon>Kitasatosporales</taxon>
        <taxon>Streptomycetaceae</taxon>
        <taxon>Streptomyces</taxon>
    </lineage>
</organism>
<keyword evidence="2" id="KW-1185">Reference proteome</keyword>
<sequence length="44" mass="4812">MQQQALNVVFAIDDVYVPGAVVTALGDAETYQVPARLVLLQKHE</sequence>
<gene>
    <name evidence="1" type="ORF">OHU35_02385</name>
</gene>
<dbReference type="Proteomes" id="UP001621512">
    <property type="component" value="Chromosome"/>
</dbReference>